<dbReference type="SUPFAM" id="SSF47090">
    <property type="entry name" value="PGBD-like"/>
    <property type="match status" value="1"/>
</dbReference>
<dbReference type="GO" id="GO:0030288">
    <property type="term" value="C:outer membrane-bounded periplasmic space"/>
    <property type="evidence" value="ECO:0007669"/>
    <property type="project" value="TreeGrafter"/>
</dbReference>
<dbReference type="InterPro" id="IPR050695">
    <property type="entry name" value="N-acetylmuramoyl_amidase_3"/>
</dbReference>
<dbReference type="Proteomes" id="UP000622687">
    <property type="component" value="Unassembled WGS sequence"/>
</dbReference>
<sequence length="306" mass="32862">MSKFAVDPGHGCYPDTGAEGYLNEQNCALDIANRVISKLQTLGHQAWNVRPSSASSVSNSLQQRCDNAANADYLVSIHLNAGGGKGSEVFAMSTAGNALASSVLKSLVSLGFVNRGVKDGSNLYVIKNSKPVAILIEVCFVDTQNDADLYNKLGAEVIALAIVQGLTGQTVNSDNSNSDFIKSVQHDLQRVSCLESGEINATGVLDTKTKAAIRQFRNIVGLPDSENIDSKLTDALNAITKVPTIGKGWPSNSIATKFVQWWIGVSKTGVFDDTTVQKVKEWQKSAKIYSNPDGVIRIDSWIKILK</sequence>
<feature type="domain" description="MurNAc-LAA" evidence="2">
    <location>
        <begin position="63"/>
        <end position="167"/>
    </location>
</feature>
<accession>A0A934HZ40</accession>
<gene>
    <name evidence="3" type="ORF">I6U51_13555</name>
</gene>
<dbReference type="GO" id="GO:0008745">
    <property type="term" value="F:N-acetylmuramoyl-L-alanine amidase activity"/>
    <property type="evidence" value="ECO:0007669"/>
    <property type="project" value="InterPro"/>
</dbReference>
<dbReference type="AlphaFoldDB" id="A0A934HZ40"/>
<dbReference type="PANTHER" id="PTHR30404:SF0">
    <property type="entry name" value="N-ACETYLMURAMOYL-L-ALANINE AMIDASE AMIC"/>
    <property type="match status" value="1"/>
</dbReference>
<proteinExistence type="predicted"/>
<dbReference type="PANTHER" id="PTHR30404">
    <property type="entry name" value="N-ACETYLMURAMOYL-L-ALANINE AMIDASE"/>
    <property type="match status" value="1"/>
</dbReference>
<protein>
    <submittedName>
        <fullName evidence="3">N-acetylmuramoyl-L-alanine amidase</fullName>
    </submittedName>
</protein>
<organism evidence="3 4">
    <name type="scientific">Clostridium aciditolerans</name>
    <dbReference type="NCBI Taxonomy" id="339861"/>
    <lineage>
        <taxon>Bacteria</taxon>
        <taxon>Bacillati</taxon>
        <taxon>Bacillota</taxon>
        <taxon>Clostridia</taxon>
        <taxon>Eubacteriales</taxon>
        <taxon>Clostridiaceae</taxon>
        <taxon>Clostridium</taxon>
    </lineage>
</organism>
<keyword evidence="1" id="KW-0378">Hydrolase</keyword>
<dbReference type="CDD" id="cd02696">
    <property type="entry name" value="MurNAc-LAA"/>
    <property type="match status" value="1"/>
</dbReference>
<dbReference type="SUPFAM" id="SSF53187">
    <property type="entry name" value="Zn-dependent exopeptidases"/>
    <property type="match status" value="1"/>
</dbReference>
<dbReference type="RefSeq" id="WP_211143155.1">
    <property type="nucleotide sequence ID" value="NZ_JAEEGB010000015.1"/>
</dbReference>
<dbReference type="InterPro" id="IPR002508">
    <property type="entry name" value="MurNAc-LAA_cat"/>
</dbReference>
<evidence type="ECO:0000313" key="4">
    <source>
        <dbReference type="Proteomes" id="UP000622687"/>
    </source>
</evidence>
<evidence type="ECO:0000256" key="1">
    <source>
        <dbReference type="ARBA" id="ARBA00022801"/>
    </source>
</evidence>
<dbReference type="InterPro" id="IPR036365">
    <property type="entry name" value="PGBD-like_sf"/>
</dbReference>
<name>A0A934HZ40_9CLOT</name>
<dbReference type="Gene3D" id="1.10.101.10">
    <property type="entry name" value="PGBD-like superfamily/PGBD"/>
    <property type="match status" value="1"/>
</dbReference>
<dbReference type="SMART" id="SM00646">
    <property type="entry name" value="Ami_3"/>
    <property type="match status" value="1"/>
</dbReference>
<dbReference type="Gene3D" id="3.40.630.40">
    <property type="entry name" value="Zn-dependent exopeptidases"/>
    <property type="match status" value="1"/>
</dbReference>
<dbReference type="GO" id="GO:0009253">
    <property type="term" value="P:peptidoglycan catabolic process"/>
    <property type="evidence" value="ECO:0007669"/>
    <property type="project" value="InterPro"/>
</dbReference>
<keyword evidence="4" id="KW-1185">Reference proteome</keyword>
<dbReference type="EMBL" id="JAEEGB010000015">
    <property type="protein sequence ID" value="MBI6873727.1"/>
    <property type="molecule type" value="Genomic_DNA"/>
</dbReference>
<reference evidence="3" key="1">
    <citation type="submission" date="2020-12" db="EMBL/GenBank/DDBJ databases">
        <title>Clostridium thailandense sp. nov., a novel acetogenic bacterium isolated from peat land soil in Thailand.</title>
        <authorList>
            <person name="Chaikitkaew S."/>
            <person name="Birkeland N.K."/>
        </authorList>
    </citation>
    <scope>NUCLEOTIDE SEQUENCE</scope>
    <source>
        <strain evidence="3">DSM 17425</strain>
    </source>
</reference>
<dbReference type="Pfam" id="PF01520">
    <property type="entry name" value="Amidase_3"/>
    <property type="match status" value="1"/>
</dbReference>
<dbReference type="InterPro" id="IPR036366">
    <property type="entry name" value="PGBDSf"/>
</dbReference>
<comment type="caution">
    <text evidence="3">The sequence shown here is derived from an EMBL/GenBank/DDBJ whole genome shotgun (WGS) entry which is preliminary data.</text>
</comment>
<evidence type="ECO:0000259" key="2">
    <source>
        <dbReference type="SMART" id="SM00646"/>
    </source>
</evidence>
<evidence type="ECO:0000313" key="3">
    <source>
        <dbReference type="EMBL" id="MBI6873727.1"/>
    </source>
</evidence>